<dbReference type="AlphaFoldDB" id="A0AB34FYW1"/>
<proteinExistence type="predicted"/>
<feature type="transmembrane region" description="Helical" evidence="1">
    <location>
        <begin position="362"/>
        <end position="380"/>
    </location>
</feature>
<feature type="transmembrane region" description="Helical" evidence="1">
    <location>
        <begin position="415"/>
        <end position="438"/>
    </location>
</feature>
<evidence type="ECO:0000313" key="3">
    <source>
        <dbReference type="Proteomes" id="UP001163105"/>
    </source>
</evidence>
<dbReference type="EMBL" id="JAQHRD010000003">
    <property type="protein sequence ID" value="KAJ6443531.1"/>
    <property type="molecule type" value="Genomic_DNA"/>
</dbReference>
<reference evidence="2" key="1">
    <citation type="submission" date="2023-01" db="EMBL/GenBank/DDBJ databases">
        <title>The growth and conidiation of Purpureocillium lavendulum are regulated by nitrogen source and histone H3K14 acetylation.</title>
        <authorList>
            <person name="Tang P."/>
            <person name="Han J."/>
            <person name="Zhang C."/>
            <person name="Tang P."/>
            <person name="Qi F."/>
            <person name="Zhang K."/>
            <person name="Liang L."/>
        </authorList>
    </citation>
    <scope>NUCLEOTIDE SEQUENCE</scope>
    <source>
        <strain evidence="2">YMF1.00683</strain>
    </source>
</reference>
<evidence type="ECO:0000256" key="1">
    <source>
        <dbReference type="SAM" id="Phobius"/>
    </source>
</evidence>
<sequence>MYFVLSVLSPLRPRGTERAHCPVDPVLDAALSGRGGGIGTALGGGSSRCMAMPPSMRRLGVGGDGTHHGLVVVVDAAVDLLLGGPALELLLAVLLGDVDDVVVAAPVGVVVLELGHGHALPEAHLLAGGDGVDAGGPAGLVLVPAAAEAAQRVVCGAGVGLHLPHLLAQTAVLAAGLVELGAVGAVPGGHVGDVLGLVLVELAQHEGEGAGVLGEEARVLVARVVGLFESLGEDGDEGVEVLAVDCACGEEVSGGLVEGGGGSQRNEARGRTLEVVGGGAHQVIVGEALGAGAGAHPAEPADNILGDASVVGELAAQLLDHAVDVVELGLVAGGRGRRSRHGGHVGAVDAVHGCVLRLRLRLLLLLLLLRAVLLILRLLLLGRGGVGEGGLLVELLGRTRMLLLRRRRGRLRVPLLLLLRLKVLLDLVLLLLLEVLVLRRRLMAREDGGVGKVDVWRGLATMVELLLLAVLLPLLLLLVEVGLLVVAQLEGSGSSCSLRRRLLRLRLGARRSSALALASLTRVAV</sequence>
<comment type="caution">
    <text evidence="2">The sequence shown here is derived from an EMBL/GenBank/DDBJ whole genome shotgun (WGS) entry which is preliminary data.</text>
</comment>
<keyword evidence="1" id="KW-1133">Transmembrane helix</keyword>
<protein>
    <submittedName>
        <fullName evidence="2">Uncharacterized protein</fullName>
    </submittedName>
</protein>
<accession>A0AB34FYW1</accession>
<gene>
    <name evidence="2" type="ORF">O9K51_04710</name>
</gene>
<feature type="transmembrane region" description="Helical" evidence="1">
    <location>
        <begin position="458"/>
        <end position="486"/>
    </location>
</feature>
<keyword evidence="1" id="KW-0472">Membrane</keyword>
<evidence type="ECO:0000313" key="2">
    <source>
        <dbReference type="EMBL" id="KAJ6443531.1"/>
    </source>
</evidence>
<dbReference type="Proteomes" id="UP001163105">
    <property type="component" value="Unassembled WGS sequence"/>
</dbReference>
<name>A0AB34FYW1_9HYPO</name>
<keyword evidence="1" id="KW-0812">Transmembrane</keyword>
<keyword evidence="3" id="KW-1185">Reference proteome</keyword>
<organism evidence="2 3">
    <name type="scientific">Purpureocillium lavendulum</name>
    <dbReference type="NCBI Taxonomy" id="1247861"/>
    <lineage>
        <taxon>Eukaryota</taxon>
        <taxon>Fungi</taxon>
        <taxon>Dikarya</taxon>
        <taxon>Ascomycota</taxon>
        <taxon>Pezizomycotina</taxon>
        <taxon>Sordariomycetes</taxon>
        <taxon>Hypocreomycetidae</taxon>
        <taxon>Hypocreales</taxon>
        <taxon>Ophiocordycipitaceae</taxon>
        <taxon>Purpureocillium</taxon>
    </lineage>
</organism>